<dbReference type="Proteomes" id="UP000240509">
    <property type="component" value="Unassembled WGS sequence"/>
</dbReference>
<dbReference type="RefSeq" id="WP_107583398.1">
    <property type="nucleotide sequence ID" value="NZ_PZJJ01000002.1"/>
</dbReference>
<dbReference type="Gene3D" id="3.10.28.20">
    <property type="entry name" value="Acetamidase/Formamidase-like domains"/>
    <property type="match status" value="1"/>
</dbReference>
<evidence type="ECO:0000313" key="1">
    <source>
        <dbReference type="EMBL" id="PTL40220.1"/>
    </source>
</evidence>
<dbReference type="Gene3D" id="2.60.120.580">
    <property type="entry name" value="Acetamidase/Formamidase-like domains"/>
    <property type="match status" value="1"/>
</dbReference>
<comment type="caution">
    <text evidence="1">The sequence shown here is derived from an EMBL/GenBank/DDBJ whole genome shotgun (WGS) entry which is preliminary data.</text>
</comment>
<sequence length="320" mass="34656">MTTHVLPLQSINLRGSFSSTYTPAAVIDSGDTLKTTTPDIEWGYSRKEGEPYQTYHPASEESDPKHPVIGPVYIKEAEPGMTVEIHIKRLVPGWYGRNWAGGAFNWQNEAMHLTGSERIQVDWLLDRNCNTASASFGNSRYTIPLRPFLGLIGLQPSGNTLYPTPPPYFTGGNIDCRQLTEGSRLFLPVAVSGGALYLGDGHAAQGDGEVSGTAVECPMDEVEVEVTLHKNMEITQPYAETASGLLTFGFDKDLNTAASSALGDLIEKISRRYGLKPQEAAALASAAADLHITQVVNGVKGVHAILPHHLITTKLQEGNR</sequence>
<accession>A0A2T4UA09</accession>
<dbReference type="GO" id="GO:0016811">
    <property type="term" value="F:hydrolase activity, acting on carbon-nitrogen (but not peptide) bonds, in linear amides"/>
    <property type="evidence" value="ECO:0007669"/>
    <property type="project" value="InterPro"/>
</dbReference>
<dbReference type="PANTHER" id="PTHR31891:SF1">
    <property type="entry name" value="FORMAMIDASE C869.04-RELATED"/>
    <property type="match status" value="1"/>
</dbReference>
<dbReference type="Pfam" id="PF03069">
    <property type="entry name" value="FmdA_AmdA"/>
    <property type="match status" value="1"/>
</dbReference>
<proteinExistence type="predicted"/>
<name>A0A2T4UA09_9BACI</name>
<dbReference type="EMBL" id="PZJJ01000002">
    <property type="protein sequence ID" value="PTL40220.1"/>
    <property type="molecule type" value="Genomic_DNA"/>
</dbReference>
<dbReference type="AlphaFoldDB" id="A0A2T4UA09"/>
<organism evidence="1 2">
    <name type="scientific">Alkalicoccus saliphilus</name>
    <dbReference type="NCBI Taxonomy" id="200989"/>
    <lineage>
        <taxon>Bacteria</taxon>
        <taxon>Bacillati</taxon>
        <taxon>Bacillota</taxon>
        <taxon>Bacilli</taxon>
        <taxon>Bacillales</taxon>
        <taxon>Bacillaceae</taxon>
        <taxon>Alkalicoccus</taxon>
    </lineage>
</organism>
<reference evidence="1 2" key="1">
    <citation type="submission" date="2018-03" db="EMBL/GenBank/DDBJ databases">
        <title>Alkalicoccus saliphilus sp. nov., isolated from a mineral pool.</title>
        <authorList>
            <person name="Zhao B."/>
        </authorList>
    </citation>
    <scope>NUCLEOTIDE SEQUENCE [LARGE SCALE GENOMIC DNA]</scope>
    <source>
        <strain evidence="1 2">6AG</strain>
    </source>
</reference>
<dbReference type="PANTHER" id="PTHR31891">
    <property type="entry name" value="FORMAMIDASE C869.04-RELATED"/>
    <property type="match status" value="1"/>
</dbReference>
<dbReference type="OrthoDB" id="9811740at2"/>
<protein>
    <submittedName>
        <fullName evidence="1">Acetamidase</fullName>
    </submittedName>
</protein>
<dbReference type="InterPro" id="IPR004304">
    <property type="entry name" value="FmdA_AmdA"/>
</dbReference>
<dbReference type="SUPFAM" id="SSF141130">
    <property type="entry name" value="Acetamidase/Formamidase-like"/>
    <property type="match status" value="1"/>
</dbReference>
<evidence type="ECO:0000313" key="2">
    <source>
        <dbReference type="Proteomes" id="UP000240509"/>
    </source>
</evidence>
<gene>
    <name evidence="1" type="ORF">C6Y45_02240</name>
</gene>
<keyword evidence="2" id="KW-1185">Reference proteome</keyword>